<dbReference type="Proteomes" id="UP000625804">
    <property type="component" value="Unassembled WGS sequence"/>
</dbReference>
<keyword evidence="4" id="KW-0233">DNA recombination</keyword>
<dbReference type="SUPFAM" id="SSF56349">
    <property type="entry name" value="DNA breaking-rejoining enzymes"/>
    <property type="match status" value="1"/>
</dbReference>
<feature type="non-terminal residue" evidence="6">
    <location>
        <position position="346"/>
    </location>
</feature>
<evidence type="ECO:0000256" key="3">
    <source>
        <dbReference type="ARBA" id="ARBA00023125"/>
    </source>
</evidence>
<dbReference type="InterPro" id="IPR011010">
    <property type="entry name" value="DNA_brk_join_enz"/>
</dbReference>
<dbReference type="PANTHER" id="PTHR30629:SF2">
    <property type="entry name" value="PROPHAGE INTEGRASE INTS-RELATED"/>
    <property type="match status" value="1"/>
</dbReference>
<dbReference type="Pfam" id="PF14659">
    <property type="entry name" value="Phage_int_SAM_3"/>
    <property type="match status" value="1"/>
</dbReference>
<protein>
    <submittedName>
        <fullName evidence="6">Site-specific integrase</fullName>
    </submittedName>
</protein>
<dbReference type="InterPro" id="IPR013762">
    <property type="entry name" value="Integrase-like_cat_sf"/>
</dbReference>
<dbReference type="AlphaFoldDB" id="A0A8J8GG59"/>
<accession>A0A8J8GG59</accession>
<dbReference type="InterPro" id="IPR050808">
    <property type="entry name" value="Phage_Integrase"/>
</dbReference>
<dbReference type="Pfam" id="PF00589">
    <property type="entry name" value="Phage_integrase"/>
    <property type="match status" value="1"/>
</dbReference>
<dbReference type="CDD" id="cd01189">
    <property type="entry name" value="INT_ICEBs1_C_like"/>
    <property type="match status" value="1"/>
</dbReference>
<evidence type="ECO:0000313" key="7">
    <source>
        <dbReference type="Proteomes" id="UP000625804"/>
    </source>
</evidence>
<reference evidence="6" key="1">
    <citation type="submission" date="2020-06" db="EMBL/GenBank/DDBJ databases">
        <title>A novel thermopfilic bacterium from Erzurum, Turkey.</title>
        <authorList>
            <person name="Adiguzel A."/>
            <person name="Ay H."/>
            <person name="Baltaci M.O."/>
        </authorList>
    </citation>
    <scope>NUCLEOTIDE SEQUENCE</scope>
    <source>
        <strain evidence="6">P2</strain>
    </source>
</reference>
<dbReference type="InterPro" id="IPR010998">
    <property type="entry name" value="Integrase_recombinase_N"/>
</dbReference>
<dbReference type="InterPro" id="IPR028259">
    <property type="entry name" value="AP2-like_int_N"/>
</dbReference>
<organism evidence="6 7">
    <name type="scientific">Calidifontibacillus erzurumensis</name>
    <dbReference type="NCBI Taxonomy" id="2741433"/>
    <lineage>
        <taxon>Bacteria</taxon>
        <taxon>Bacillati</taxon>
        <taxon>Bacillota</taxon>
        <taxon>Bacilli</taxon>
        <taxon>Bacillales</taxon>
        <taxon>Bacillaceae</taxon>
        <taxon>Calidifontibacillus/Schinkia group</taxon>
        <taxon>Calidifontibacillus</taxon>
    </lineage>
</organism>
<evidence type="ECO:0000259" key="5">
    <source>
        <dbReference type="PROSITE" id="PS51898"/>
    </source>
</evidence>
<evidence type="ECO:0000256" key="4">
    <source>
        <dbReference type="ARBA" id="ARBA00023172"/>
    </source>
</evidence>
<dbReference type="GO" id="GO:0003677">
    <property type="term" value="F:DNA binding"/>
    <property type="evidence" value="ECO:0007669"/>
    <property type="project" value="UniProtKB-KW"/>
</dbReference>
<comment type="caution">
    <text evidence="6">The sequence shown here is derived from an EMBL/GenBank/DDBJ whole genome shotgun (WGS) entry which is preliminary data.</text>
</comment>
<dbReference type="Pfam" id="PF14657">
    <property type="entry name" value="Arm-DNA-bind_4"/>
    <property type="match status" value="1"/>
</dbReference>
<keyword evidence="7" id="KW-1185">Reference proteome</keyword>
<dbReference type="Gene3D" id="1.10.443.10">
    <property type="entry name" value="Intergrase catalytic core"/>
    <property type="match status" value="1"/>
</dbReference>
<comment type="similarity">
    <text evidence="1">Belongs to the 'phage' integrase family.</text>
</comment>
<dbReference type="GO" id="GO:0006310">
    <property type="term" value="P:DNA recombination"/>
    <property type="evidence" value="ECO:0007669"/>
    <property type="project" value="UniProtKB-KW"/>
</dbReference>
<dbReference type="PROSITE" id="PS51898">
    <property type="entry name" value="TYR_RECOMBINASE"/>
    <property type="match status" value="1"/>
</dbReference>
<gene>
    <name evidence="6" type="ORF">HR057_16280</name>
</gene>
<evidence type="ECO:0000313" key="6">
    <source>
        <dbReference type="EMBL" id="NSL53299.1"/>
    </source>
</evidence>
<name>A0A8J8GG59_9BACI</name>
<dbReference type="InterPro" id="IPR002104">
    <property type="entry name" value="Integrase_catalytic"/>
</dbReference>
<proteinExistence type="inferred from homology"/>
<keyword evidence="2" id="KW-0229">DNA integration</keyword>
<dbReference type="EMBL" id="JABTTE010000036">
    <property type="protein sequence ID" value="NSL53299.1"/>
    <property type="molecule type" value="Genomic_DNA"/>
</dbReference>
<dbReference type="GO" id="GO:0015074">
    <property type="term" value="P:DNA integration"/>
    <property type="evidence" value="ECO:0007669"/>
    <property type="project" value="UniProtKB-KW"/>
</dbReference>
<keyword evidence="3" id="KW-0238">DNA-binding</keyword>
<sequence>MATPVVYYKNGKKYYKIQVYLGTDPLTGKRVKTTISGCKTQKEAQQKARQLKVAFENGLYKKQTFATYQDVFNQWIETYEKTVEESTFLKTSRIFKNHILPSMGNYRIEKINVQICQKHINEWANKLQNFRVVKAYASKVLDYAMKLDLIKSNPFKLVEMPKRKKELNTKEEVETQFYTKEELKKFLDCLEKENNYMVFAFFRLLAYSGMRKGEALALTWEDIDFNANEISITKALSRGKDNRLYIKSTKTGISRTIKMDKKTMDILKEWKKHQKELLGNKLLNSKQLVFSNQNNDFLQPTKTRKWILKVQKKYGLKEISTHKLRHTHCSLLFEAGASLKEVQDRL</sequence>
<dbReference type="Gene3D" id="1.10.150.130">
    <property type="match status" value="1"/>
</dbReference>
<dbReference type="InterPro" id="IPR004107">
    <property type="entry name" value="Integrase_SAM-like_N"/>
</dbReference>
<dbReference type="RefSeq" id="WP_173732501.1">
    <property type="nucleotide sequence ID" value="NZ_JABTTE010000036.1"/>
</dbReference>
<feature type="domain" description="Tyr recombinase" evidence="5">
    <location>
        <begin position="173"/>
        <end position="346"/>
    </location>
</feature>
<evidence type="ECO:0000256" key="2">
    <source>
        <dbReference type="ARBA" id="ARBA00022908"/>
    </source>
</evidence>
<evidence type="ECO:0000256" key="1">
    <source>
        <dbReference type="ARBA" id="ARBA00008857"/>
    </source>
</evidence>
<dbReference type="PANTHER" id="PTHR30629">
    <property type="entry name" value="PROPHAGE INTEGRASE"/>
    <property type="match status" value="1"/>
</dbReference>